<dbReference type="OrthoDB" id="9815896at2"/>
<evidence type="ECO:0000256" key="4">
    <source>
        <dbReference type="ARBA" id="ARBA00022490"/>
    </source>
</evidence>
<keyword evidence="4" id="KW-0963">Cytoplasm</keyword>
<evidence type="ECO:0000256" key="6">
    <source>
        <dbReference type="ARBA" id="ARBA00022723"/>
    </source>
</evidence>
<organism evidence="12 13">
    <name type="scientific">Paenibacillus chitinolyticus</name>
    <dbReference type="NCBI Taxonomy" id="79263"/>
    <lineage>
        <taxon>Bacteria</taxon>
        <taxon>Bacillati</taxon>
        <taxon>Bacillota</taxon>
        <taxon>Bacilli</taxon>
        <taxon>Bacillales</taxon>
        <taxon>Paenibacillaceae</taxon>
        <taxon>Paenibacillus</taxon>
    </lineage>
</organism>
<dbReference type="GO" id="GO:0016740">
    <property type="term" value="F:transferase activity"/>
    <property type="evidence" value="ECO:0007669"/>
    <property type="project" value="UniProtKB-KW"/>
</dbReference>
<dbReference type="GO" id="GO:0005524">
    <property type="term" value="F:ATP binding"/>
    <property type="evidence" value="ECO:0007669"/>
    <property type="project" value="UniProtKB-KW"/>
</dbReference>
<evidence type="ECO:0000313" key="14">
    <source>
        <dbReference type="Proteomes" id="UP001527202"/>
    </source>
</evidence>
<keyword evidence="14" id="KW-1185">Reference proteome</keyword>
<keyword evidence="12" id="KW-0808">Transferase</keyword>
<dbReference type="SUPFAM" id="SSF52540">
    <property type="entry name" value="P-loop containing nucleoside triphosphate hydrolases"/>
    <property type="match status" value="1"/>
</dbReference>
<evidence type="ECO:0000256" key="1">
    <source>
        <dbReference type="ARBA" id="ARBA00004496"/>
    </source>
</evidence>
<keyword evidence="5" id="KW-0819">tRNA processing</keyword>
<dbReference type="InterPro" id="IPR003442">
    <property type="entry name" value="T6A_TsaE"/>
</dbReference>
<reference evidence="12 13" key="1">
    <citation type="submission" date="2018-01" db="EMBL/GenBank/DDBJ databases">
        <title>The whole genome sequencing and assembly of Paenibacillus chitinolyticus KCCM 41400 strain.</title>
        <authorList>
            <person name="Kim J.-Y."/>
            <person name="Park M.-K."/>
            <person name="Lee Y.-J."/>
            <person name="Yi H."/>
            <person name="Bahn Y.-S."/>
            <person name="Kim J.F."/>
            <person name="Lee D.-W."/>
        </authorList>
    </citation>
    <scope>NUCLEOTIDE SEQUENCE [LARGE SCALE GENOMIC DNA]</scope>
    <source>
        <strain evidence="12 13">KCCM 41400</strain>
    </source>
</reference>
<dbReference type="AlphaFoldDB" id="A0A410WRU2"/>
<dbReference type="PANTHER" id="PTHR33540">
    <property type="entry name" value="TRNA THREONYLCARBAMOYLADENOSINE BIOSYNTHESIS PROTEIN TSAE"/>
    <property type="match status" value="1"/>
</dbReference>
<gene>
    <name evidence="11" type="primary">tsaE</name>
    <name evidence="11" type="ORF">M5X16_24115</name>
    <name evidence="12" type="ORF">PC41400_04880</name>
</gene>
<evidence type="ECO:0000313" key="11">
    <source>
        <dbReference type="EMBL" id="MCY9598847.1"/>
    </source>
</evidence>
<dbReference type="Gene3D" id="3.40.50.300">
    <property type="entry name" value="P-loop containing nucleotide triphosphate hydrolases"/>
    <property type="match status" value="1"/>
</dbReference>
<evidence type="ECO:0000256" key="5">
    <source>
        <dbReference type="ARBA" id="ARBA00022694"/>
    </source>
</evidence>
<dbReference type="PANTHER" id="PTHR33540:SF2">
    <property type="entry name" value="TRNA THREONYLCARBAMOYLADENOSINE BIOSYNTHESIS PROTEIN TSAE"/>
    <property type="match status" value="1"/>
</dbReference>
<proteinExistence type="inferred from homology"/>
<evidence type="ECO:0000256" key="10">
    <source>
        <dbReference type="ARBA" id="ARBA00032441"/>
    </source>
</evidence>
<comment type="similarity">
    <text evidence="2">Belongs to the TsaE family.</text>
</comment>
<dbReference type="EMBL" id="JAMDMJ010000035">
    <property type="protein sequence ID" value="MCY9598847.1"/>
    <property type="molecule type" value="Genomic_DNA"/>
</dbReference>
<keyword evidence="9" id="KW-0460">Magnesium</keyword>
<comment type="subcellular location">
    <subcellularLocation>
        <location evidence="1">Cytoplasm</location>
    </subcellularLocation>
</comment>
<dbReference type="GO" id="GO:0046872">
    <property type="term" value="F:metal ion binding"/>
    <property type="evidence" value="ECO:0007669"/>
    <property type="project" value="UniProtKB-KW"/>
</dbReference>
<dbReference type="Pfam" id="PF02367">
    <property type="entry name" value="TsaE"/>
    <property type="match status" value="1"/>
</dbReference>
<evidence type="ECO:0000256" key="9">
    <source>
        <dbReference type="ARBA" id="ARBA00022842"/>
    </source>
</evidence>
<evidence type="ECO:0000256" key="3">
    <source>
        <dbReference type="ARBA" id="ARBA00019010"/>
    </source>
</evidence>
<dbReference type="GO" id="GO:0002949">
    <property type="term" value="P:tRNA threonylcarbamoyladenosine modification"/>
    <property type="evidence" value="ECO:0007669"/>
    <property type="project" value="InterPro"/>
</dbReference>
<evidence type="ECO:0000313" key="13">
    <source>
        <dbReference type="Proteomes" id="UP000288943"/>
    </source>
</evidence>
<dbReference type="RefSeq" id="WP_042234095.1">
    <property type="nucleotide sequence ID" value="NZ_CP026520.1"/>
</dbReference>
<dbReference type="Proteomes" id="UP000288943">
    <property type="component" value="Chromosome"/>
</dbReference>
<evidence type="ECO:0000256" key="7">
    <source>
        <dbReference type="ARBA" id="ARBA00022741"/>
    </source>
</evidence>
<accession>A0A410WRU2</accession>
<evidence type="ECO:0000256" key="2">
    <source>
        <dbReference type="ARBA" id="ARBA00007599"/>
    </source>
</evidence>
<dbReference type="KEGG" id="pchi:PC41400_04880"/>
<dbReference type="NCBIfam" id="TIGR00150">
    <property type="entry name" value="T6A_YjeE"/>
    <property type="match status" value="1"/>
</dbReference>
<dbReference type="GO" id="GO:0005737">
    <property type="term" value="C:cytoplasm"/>
    <property type="evidence" value="ECO:0007669"/>
    <property type="project" value="UniProtKB-SubCell"/>
</dbReference>
<dbReference type="Proteomes" id="UP001527202">
    <property type="component" value="Unassembled WGS sequence"/>
</dbReference>
<keyword evidence="7" id="KW-0547">Nucleotide-binding</keyword>
<name>A0A410WRU2_9BACL</name>
<evidence type="ECO:0000256" key="8">
    <source>
        <dbReference type="ARBA" id="ARBA00022840"/>
    </source>
</evidence>
<reference evidence="11 14" key="2">
    <citation type="submission" date="2022-05" db="EMBL/GenBank/DDBJ databases">
        <title>Genome Sequencing of Bee-Associated Microbes.</title>
        <authorList>
            <person name="Dunlap C."/>
        </authorList>
    </citation>
    <scope>NUCLEOTIDE SEQUENCE [LARGE SCALE GENOMIC DNA]</scope>
    <source>
        <strain evidence="11 14">NRRL B-23120</strain>
    </source>
</reference>
<protein>
    <recommendedName>
        <fullName evidence="3">tRNA threonylcarbamoyladenosine biosynthesis protein TsaE</fullName>
    </recommendedName>
    <alternativeName>
        <fullName evidence="10">t(6)A37 threonylcarbamoyladenosine biosynthesis protein TsaE</fullName>
    </alternativeName>
</protein>
<dbReference type="InterPro" id="IPR027417">
    <property type="entry name" value="P-loop_NTPase"/>
</dbReference>
<dbReference type="EMBL" id="CP026520">
    <property type="protein sequence ID" value="QAV17052.1"/>
    <property type="molecule type" value="Genomic_DNA"/>
</dbReference>
<keyword evidence="6" id="KW-0479">Metal-binding</keyword>
<evidence type="ECO:0000313" key="12">
    <source>
        <dbReference type="EMBL" id="QAV17052.1"/>
    </source>
</evidence>
<dbReference type="GeneID" id="95374146"/>
<keyword evidence="8" id="KW-0067">ATP-binding</keyword>
<sequence length="157" mass="17420">MAYQYKAADERDTEALAAQLAVLAGPGAVIALDGDLGAGKTRFSQAVAKSIGVQGVVNSPTFTLIKEYEGREFPLYHMDVYRISLEEAEDLGLDEYFYGEGLTLIEWASLVEELLPPNRLEIYIEHSGGDERVFRLNPSGQPYESWCANLKENGWLV</sequence>